<dbReference type="SUPFAM" id="SSF51126">
    <property type="entry name" value="Pectin lyase-like"/>
    <property type="match status" value="1"/>
</dbReference>
<dbReference type="Pfam" id="PF00295">
    <property type="entry name" value="Glyco_hydro_28"/>
    <property type="match status" value="1"/>
</dbReference>
<dbReference type="InterPro" id="IPR011050">
    <property type="entry name" value="Pectin_lyase_fold/virulence"/>
</dbReference>
<evidence type="ECO:0000256" key="4">
    <source>
        <dbReference type="ARBA" id="ARBA00022737"/>
    </source>
</evidence>
<evidence type="ECO:0000313" key="13">
    <source>
        <dbReference type="EMBL" id="KAF8678222.1"/>
    </source>
</evidence>
<evidence type="ECO:0000256" key="7">
    <source>
        <dbReference type="ARBA" id="ARBA00023295"/>
    </source>
</evidence>
<dbReference type="PANTHER" id="PTHR31884:SF1">
    <property type="entry name" value="POLYGALACTURONASE"/>
    <property type="match status" value="1"/>
</dbReference>
<evidence type="ECO:0000256" key="9">
    <source>
        <dbReference type="ARBA" id="ARBA00034074"/>
    </source>
</evidence>
<feature type="active site" evidence="10">
    <location>
        <position position="223"/>
    </location>
</feature>
<evidence type="ECO:0000256" key="12">
    <source>
        <dbReference type="SAM" id="SignalP"/>
    </source>
</evidence>
<dbReference type="PROSITE" id="PS00502">
    <property type="entry name" value="POLYGALACTURONASE"/>
    <property type="match status" value="1"/>
</dbReference>
<dbReference type="PANTHER" id="PTHR31884">
    <property type="entry name" value="POLYGALACTURONASE"/>
    <property type="match status" value="1"/>
</dbReference>
<keyword evidence="6" id="KW-1015">Disulfide bond</keyword>
<evidence type="ECO:0000313" key="14">
    <source>
        <dbReference type="Proteomes" id="UP000650582"/>
    </source>
</evidence>
<name>A0A8H7H5H7_9AGAM</name>
<keyword evidence="3 12" id="KW-0732">Signal</keyword>
<evidence type="ECO:0000256" key="2">
    <source>
        <dbReference type="ARBA" id="ARBA00012736"/>
    </source>
</evidence>
<dbReference type="InterPro" id="IPR012334">
    <property type="entry name" value="Pectin_lyas_fold"/>
</dbReference>
<accession>A0A8H7H5H7</accession>
<evidence type="ECO:0000256" key="6">
    <source>
        <dbReference type="ARBA" id="ARBA00023157"/>
    </source>
</evidence>
<dbReference type="InterPro" id="IPR000743">
    <property type="entry name" value="Glyco_hydro_28"/>
</dbReference>
<evidence type="ECO:0000256" key="10">
    <source>
        <dbReference type="PROSITE-ProRule" id="PRU10052"/>
    </source>
</evidence>
<dbReference type="GO" id="GO:0005576">
    <property type="term" value="C:extracellular region"/>
    <property type="evidence" value="ECO:0007669"/>
    <property type="project" value="TreeGrafter"/>
</dbReference>
<dbReference type="InterPro" id="IPR006626">
    <property type="entry name" value="PbH1"/>
</dbReference>
<keyword evidence="4" id="KW-0677">Repeat</keyword>
<comment type="catalytic activity">
    <reaction evidence="9">
        <text>(1,4-alpha-D-galacturonosyl)n+m + H2O = (1,4-alpha-D-galacturonosyl)n + (1,4-alpha-D-galacturonosyl)m.</text>
        <dbReference type="EC" id="3.2.1.15"/>
    </reaction>
</comment>
<evidence type="ECO:0000256" key="5">
    <source>
        <dbReference type="ARBA" id="ARBA00022801"/>
    </source>
</evidence>
<evidence type="ECO:0000256" key="1">
    <source>
        <dbReference type="ARBA" id="ARBA00008834"/>
    </source>
</evidence>
<feature type="signal peptide" evidence="12">
    <location>
        <begin position="1"/>
        <end position="20"/>
    </location>
</feature>
<evidence type="ECO:0000256" key="8">
    <source>
        <dbReference type="ARBA" id="ARBA00023316"/>
    </source>
</evidence>
<dbReference type="Gene3D" id="2.160.20.10">
    <property type="entry name" value="Single-stranded right-handed beta-helix, Pectin lyase-like"/>
    <property type="match status" value="1"/>
</dbReference>
<comment type="caution">
    <text evidence="13">The sequence shown here is derived from an EMBL/GenBank/DDBJ whole genome shotgun (WGS) entry which is preliminary data.</text>
</comment>
<proteinExistence type="inferred from homology"/>
<dbReference type="GO" id="GO:0071555">
    <property type="term" value="P:cell wall organization"/>
    <property type="evidence" value="ECO:0007669"/>
    <property type="project" value="UniProtKB-KW"/>
</dbReference>
<sequence>MFSTLSPLLFSLLCADYAVSQDCVGTISSVDDVAIAVKCKTVNINAFTVPPNVTFNLSLLDNTIVNMLGNVSFGVFNWAGPLFQVSGKQVLFNGNGYFFDGNGPAYWDGLGGNGGVIKPHPMMKIKISGLFTKVGVLNSPAHTFSISNPAPLTISHITIDNSLGAYPNANSSGKPAGHNTDGFDCSTTNLVIENSLIMNQDDCIAINKGNNITFHKNTCVGGHGISVGSIDSNVVASNIQITGNTIINNDQALRIKTKAAATNSTVTNITFSGNTATGCSDFGVIIDQSYSATLGTPGDGVALSNVKFVGTMNTIHVNDTARRVAVNCGNSSCIGTHSHYEVLGRHINPISLGVWDWNKLNVTGGIFGPVNYAGITNWSQ</sequence>
<protein>
    <recommendedName>
        <fullName evidence="2">endo-polygalacturonase</fullName>
        <ecNumber evidence="2">3.2.1.15</ecNumber>
    </recommendedName>
</protein>
<keyword evidence="7 11" id="KW-0326">Glycosidase</keyword>
<organism evidence="13 14">
    <name type="scientific">Rhizoctonia solani</name>
    <dbReference type="NCBI Taxonomy" id="456999"/>
    <lineage>
        <taxon>Eukaryota</taxon>
        <taxon>Fungi</taxon>
        <taxon>Dikarya</taxon>
        <taxon>Basidiomycota</taxon>
        <taxon>Agaricomycotina</taxon>
        <taxon>Agaricomycetes</taxon>
        <taxon>Cantharellales</taxon>
        <taxon>Ceratobasidiaceae</taxon>
        <taxon>Rhizoctonia</taxon>
    </lineage>
</organism>
<dbReference type="GO" id="GO:0045490">
    <property type="term" value="P:pectin catabolic process"/>
    <property type="evidence" value="ECO:0007669"/>
    <property type="project" value="UniProtKB-ARBA"/>
</dbReference>
<evidence type="ECO:0000256" key="3">
    <source>
        <dbReference type="ARBA" id="ARBA00022729"/>
    </source>
</evidence>
<evidence type="ECO:0000256" key="11">
    <source>
        <dbReference type="RuleBase" id="RU361169"/>
    </source>
</evidence>
<reference evidence="13" key="1">
    <citation type="submission" date="2020-09" db="EMBL/GenBank/DDBJ databases">
        <title>Comparative genome analyses of four rice-infecting Rhizoctonia solani isolates reveal extensive enrichment of homogalacturonan modification genes.</title>
        <authorList>
            <person name="Lee D.-Y."/>
            <person name="Jeon J."/>
            <person name="Kim K.-T."/>
            <person name="Cheong K."/>
            <person name="Song H."/>
            <person name="Choi G."/>
            <person name="Ko J."/>
            <person name="Opiyo S.O."/>
            <person name="Zuo S."/>
            <person name="Madhav S."/>
            <person name="Lee Y.-H."/>
            <person name="Wang G.-L."/>
        </authorList>
    </citation>
    <scope>NUCLEOTIDE SEQUENCE</scope>
    <source>
        <strain evidence="13">AG1-IA YN-7</strain>
    </source>
</reference>
<dbReference type="EMBL" id="JACYCC010000039">
    <property type="protein sequence ID" value="KAF8678222.1"/>
    <property type="molecule type" value="Genomic_DNA"/>
</dbReference>
<dbReference type="AlphaFoldDB" id="A0A8H7H5H7"/>
<keyword evidence="8" id="KW-0961">Cell wall biogenesis/degradation</keyword>
<comment type="similarity">
    <text evidence="1 11">Belongs to the glycosyl hydrolase 28 family.</text>
</comment>
<dbReference type="InterPro" id="IPR050434">
    <property type="entry name" value="Glycosyl_hydrlase_28"/>
</dbReference>
<dbReference type="SMART" id="SM00710">
    <property type="entry name" value="PbH1"/>
    <property type="match status" value="7"/>
</dbReference>
<keyword evidence="5 11" id="KW-0378">Hydrolase</keyword>
<dbReference type="EC" id="3.2.1.15" evidence="2"/>
<dbReference type="Proteomes" id="UP000650582">
    <property type="component" value="Unassembled WGS sequence"/>
</dbReference>
<feature type="chain" id="PRO_5034162562" description="endo-polygalacturonase" evidence="12">
    <location>
        <begin position="21"/>
        <end position="380"/>
    </location>
</feature>
<gene>
    <name evidence="13" type="ORF">RHS04_05446</name>
</gene>
<dbReference type="GO" id="GO:0004650">
    <property type="term" value="F:polygalacturonase activity"/>
    <property type="evidence" value="ECO:0007669"/>
    <property type="project" value="UniProtKB-EC"/>
</dbReference>